<dbReference type="EMBL" id="CDMZ01002186">
    <property type="protein sequence ID" value="CEM41184.1"/>
    <property type="molecule type" value="Genomic_DNA"/>
</dbReference>
<protein>
    <recommendedName>
        <fullName evidence="1">Methyltransferase domain-containing protein</fullName>
    </recommendedName>
</protein>
<name>A0A0G4HB76_9ALVE</name>
<evidence type="ECO:0000313" key="2">
    <source>
        <dbReference type="EMBL" id="CEM41184.1"/>
    </source>
</evidence>
<dbReference type="VEuPathDB" id="CryptoDB:Cvel_25873"/>
<dbReference type="AlphaFoldDB" id="A0A0G4HB76"/>
<dbReference type="Pfam" id="PF13649">
    <property type="entry name" value="Methyltransf_25"/>
    <property type="match status" value="1"/>
</dbReference>
<dbReference type="SUPFAM" id="SSF53335">
    <property type="entry name" value="S-adenosyl-L-methionine-dependent methyltransferases"/>
    <property type="match status" value="1"/>
</dbReference>
<accession>A0A0G4HB76</accession>
<organism evidence="2">
    <name type="scientific">Chromera velia CCMP2878</name>
    <dbReference type="NCBI Taxonomy" id="1169474"/>
    <lineage>
        <taxon>Eukaryota</taxon>
        <taxon>Sar</taxon>
        <taxon>Alveolata</taxon>
        <taxon>Colpodellida</taxon>
        <taxon>Chromeraceae</taxon>
        <taxon>Chromera</taxon>
    </lineage>
</organism>
<reference evidence="2" key="1">
    <citation type="submission" date="2014-11" db="EMBL/GenBank/DDBJ databases">
        <authorList>
            <person name="Otto D Thomas"/>
            <person name="Naeem Raeece"/>
        </authorList>
    </citation>
    <scope>NUCLEOTIDE SEQUENCE</scope>
</reference>
<dbReference type="CDD" id="cd02440">
    <property type="entry name" value="AdoMet_MTases"/>
    <property type="match status" value="1"/>
</dbReference>
<feature type="domain" description="Methyltransferase" evidence="1">
    <location>
        <begin position="142"/>
        <end position="189"/>
    </location>
</feature>
<dbReference type="Gene3D" id="3.40.50.150">
    <property type="entry name" value="Vaccinia Virus protein VP39"/>
    <property type="match status" value="1"/>
</dbReference>
<proteinExistence type="predicted"/>
<gene>
    <name evidence="2" type="ORF">Cvel_25873</name>
</gene>
<sequence>MEGTGGSKTLGNGAAAAGAADDLIWAVYPPPLPFSYQEGDPVFVFLKTQKDDGAGVLESNRIEDPCEIAHASGGGTKKLSAGRYLVRFDSDGSRAHVRPERMIPKFPNGRRFPVKRIGWIVPETTHFRELIRSQVTHTDLALEVGCSTGHATEKLAKKAKFAVGVDVSLHIIQKARARFPRVRFEHLNIFDDEDLESLAQLYAEKQNEQREEKEEGEGVKEDSGLVIFLDIGGNRPIPDRLRGLRVLLLRFRPRLVCVKSRDLFRSAVESLGREVATLPCGRFVGQRVESLWQSSLSQSARFRFSRERFSNGSLQWKENLKGGKKGGGKSVTGGVIVGRGGSETGATATTIEERGVRVWTLRDGSLIAPSWQGSCLQTEKEQVLKVCCQVFNGAMTLPMVSQGPHMRRHRVHFFRSAFS</sequence>
<dbReference type="InterPro" id="IPR029063">
    <property type="entry name" value="SAM-dependent_MTases_sf"/>
</dbReference>
<dbReference type="InterPro" id="IPR041698">
    <property type="entry name" value="Methyltransf_25"/>
</dbReference>
<evidence type="ECO:0000259" key="1">
    <source>
        <dbReference type="Pfam" id="PF13649"/>
    </source>
</evidence>